<evidence type="ECO:0000313" key="2">
    <source>
        <dbReference type="Proteomes" id="UP000192932"/>
    </source>
</evidence>
<dbReference type="EMBL" id="CP020743">
    <property type="protein sequence ID" value="ARJ21870.1"/>
    <property type="molecule type" value="Genomic_DNA"/>
</dbReference>
<proteinExistence type="predicted"/>
<accession>A0A1W6A7T3</accession>
<gene>
    <name evidence="1" type="ORF">B7492_11755</name>
</gene>
<name>A0A1W6A7T3_BACMY</name>
<organism evidence="1 2">
    <name type="scientific">Bacillus mycoides</name>
    <dbReference type="NCBI Taxonomy" id="1405"/>
    <lineage>
        <taxon>Bacteria</taxon>
        <taxon>Bacillati</taxon>
        <taxon>Bacillota</taxon>
        <taxon>Bacilli</taxon>
        <taxon>Bacillales</taxon>
        <taxon>Bacillaceae</taxon>
        <taxon>Bacillus</taxon>
        <taxon>Bacillus cereus group</taxon>
    </lineage>
</organism>
<evidence type="ECO:0000313" key="1">
    <source>
        <dbReference type="EMBL" id="ARJ21870.1"/>
    </source>
</evidence>
<protein>
    <submittedName>
        <fullName evidence="1">Uncharacterized protein</fullName>
    </submittedName>
</protein>
<sequence>MASHFRLTSVKEDDLVDYLKHSYSDPELYSLCRQLEIDKNDVFSKYLPKKQNCENLVETIQQKDLMSELFRLLQSEKFYRKRLVETFPDLDLQSPIEVEELRRLVEKVYTTNNDISDSSQNSMQWVKECKGKMVLVLGKDSPQEYMKELEDICECVGKMGYTPVLIKKQDEIETITNEEKMLAYASISRFVIIEKSYPAGQIDEAKICAINRFPTIWLQREGMGDTWMQGDYHIDQRSIQLFKYEDANVKEKLEEAVKWVEQFIKEKSESLNELYPWR</sequence>
<dbReference type="Proteomes" id="UP000192932">
    <property type="component" value="Chromosome"/>
</dbReference>
<dbReference type="AlphaFoldDB" id="A0A1W6A7T3"/>
<reference evidence="1 2" key="1">
    <citation type="submission" date="2017-04" db="EMBL/GenBank/DDBJ databases">
        <title>The Characteristic of a Fine Plant Growth-Promoting Rhizobacteria Bacillus mycoides Gnyt1 and its Whole Genome Sequencing Analysis.</title>
        <authorList>
            <person name="Li J.H."/>
            <person name="Yao T."/>
        </authorList>
    </citation>
    <scope>NUCLEOTIDE SEQUENCE [LARGE SCALE GENOMIC DNA]</scope>
    <source>
        <strain evidence="1 2">Gnyt1</strain>
    </source>
</reference>